<evidence type="ECO:0000313" key="5">
    <source>
        <dbReference type="EMBL" id="MFC7579706.1"/>
    </source>
</evidence>
<dbReference type="InterPro" id="IPR020471">
    <property type="entry name" value="AKR"/>
</dbReference>
<gene>
    <name evidence="5" type="ORF">ACFQWG_00455</name>
</gene>
<dbReference type="EMBL" id="JBHTEF010000001">
    <property type="protein sequence ID" value="MFC7579706.1"/>
    <property type="molecule type" value="Genomic_DNA"/>
</dbReference>
<organism evidence="5 6">
    <name type="scientific">Schaalia naturae</name>
    <dbReference type="NCBI Taxonomy" id="635203"/>
    <lineage>
        <taxon>Bacteria</taxon>
        <taxon>Bacillati</taxon>
        <taxon>Actinomycetota</taxon>
        <taxon>Actinomycetes</taxon>
        <taxon>Actinomycetales</taxon>
        <taxon>Actinomycetaceae</taxon>
        <taxon>Schaalia</taxon>
    </lineage>
</organism>
<keyword evidence="3" id="KW-0560">Oxidoreductase</keyword>
<dbReference type="PIRSF" id="PIRSF000097">
    <property type="entry name" value="AKR"/>
    <property type="match status" value="1"/>
</dbReference>
<feature type="domain" description="NADP-dependent oxidoreductase" evidence="4">
    <location>
        <begin position="27"/>
        <end position="272"/>
    </location>
</feature>
<evidence type="ECO:0000313" key="6">
    <source>
        <dbReference type="Proteomes" id="UP001596527"/>
    </source>
</evidence>
<proteinExistence type="inferred from homology"/>
<reference evidence="6" key="1">
    <citation type="journal article" date="2019" name="Int. J. Syst. Evol. Microbiol.">
        <title>The Global Catalogue of Microorganisms (GCM) 10K type strain sequencing project: providing services to taxonomists for standard genome sequencing and annotation.</title>
        <authorList>
            <consortium name="The Broad Institute Genomics Platform"/>
            <consortium name="The Broad Institute Genome Sequencing Center for Infectious Disease"/>
            <person name="Wu L."/>
            <person name="Ma J."/>
        </authorList>
    </citation>
    <scope>NUCLEOTIDE SEQUENCE [LARGE SCALE GENOMIC DNA]</scope>
    <source>
        <strain evidence="6">CCUG 56698</strain>
    </source>
</reference>
<comment type="caution">
    <text evidence="5">The sequence shown here is derived from an EMBL/GenBank/DDBJ whole genome shotgun (WGS) entry which is preliminary data.</text>
</comment>
<dbReference type="Pfam" id="PF00248">
    <property type="entry name" value="Aldo_ket_red"/>
    <property type="match status" value="1"/>
</dbReference>
<dbReference type="RefSeq" id="WP_380971145.1">
    <property type="nucleotide sequence ID" value="NZ_JBHTEF010000001.1"/>
</dbReference>
<dbReference type="PRINTS" id="PR00069">
    <property type="entry name" value="ALDKETRDTASE"/>
</dbReference>
<dbReference type="InterPro" id="IPR036812">
    <property type="entry name" value="NAD(P)_OxRdtase_dom_sf"/>
</dbReference>
<dbReference type="InterPro" id="IPR023210">
    <property type="entry name" value="NADP_OxRdtase_dom"/>
</dbReference>
<dbReference type="PANTHER" id="PTHR43827:SF3">
    <property type="entry name" value="NADP-DEPENDENT OXIDOREDUCTASE DOMAIN-CONTAINING PROTEIN"/>
    <property type="match status" value="1"/>
</dbReference>
<keyword evidence="6" id="KW-1185">Reference proteome</keyword>
<evidence type="ECO:0000259" key="4">
    <source>
        <dbReference type="Pfam" id="PF00248"/>
    </source>
</evidence>
<dbReference type="InterPro" id="IPR018170">
    <property type="entry name" value="Aldo/ket_reductase_CS"/>
</dbReference>
<dbReference type="Gene3D" id="3.20.20.100">
    <property type="entry name" value="NADP-dependent oxidoreductase domain"/>
    <property type="match status" value="1"/>
</dbReference>
<protein>
    <submittedName>
        <fullName evidence="5">Aldo/keto reductase</fullName>
    </submittedName>
</protein>
<keyword evidence="2" id="KW-0521">NADP</keyword>
<dbReference type="CDD" id="cd19071">
    <property type="entry name" value="AKR_AKR1-5-like"/>
    <property type="match status" value="1"/>
</dbReference>
<comment type="similarity">
    <text evidence="1">Belongs to the aldo/keto reductase family.</text>
</comment>
<evidence type="ECO:0000256" key="2">
    <source>
        <dbReference type="ARBA" id="ARBA00022857"/>
    </source>
</evidence>
<dbReference type="SUPFAM" id="SSF51430">
    <property type="entry name" value="NAD(P)-linked oxidoreductase"/>
    <property type="match status" value="1"/>
</dbReference>
<name>A0ABW2SHW5_9ACTO</name>
<dbReference type="PROSITE" id="PS00062">
    <property type="entry name" value="ALDOKETO_REDUCTASE_2"/>
    <property type="match status" value="1"/>
</dbReference>
<sequence>MAPASTPHPAPDIPTLTLATGAAIPQLGFGTYKVTEKVVEVVSSALALGYRHIDTAQMYHNEAEVGQAWAGSGIAREDLFLTSKLDNPNHEPSAARRSFAQTLLDLRTDYVDLFLIHWPLPMHYGGDFVTTWKVLEEFLADGRARAIGVSNFEPHHLRRVLDHADITPMVNQVEAHPYLPNRAVHDFDAEHGILTEAWSPLARGRAASDPVLAEIGEAHGATASQVALRWALQRGDIVFPKSVTPARQAENLQVFSFELSADEVQRIDALNEGEKGRTGTHPDLMDRL</sequence>
<dbReference type="PANTHER" id="PTHR43827">
    <property type="entry name" value="2,5-DIKETO-D-GLUCONIC ACID REDUCTASE"/>
    <property type="match status" value="1"/>
</dbReference>
<dbReference type="PROSITE" id="PS00798">
    <property type="entry name" value="ALDOKETO_REDUCTASE_1"/>
    <property type="match status" value="1"/>
</dbReference>
<evidence type="ECO:0000256" key="1">
    <source>
        <dbReference type="ARBA" id="ARBA00007905"/>
    </source>
</evidence>
<dbReference type="Proteomes" id="UP001596527">
    <property type="component" value="Unassembled WGS sequence"/>
</dbReference>
<accession>A0ABW2SHW5</accession>
<evidence type="ECO:0000256" key="3">
    <source>
        <dbReference type="ARBA" id="ARBA00023002"/>
    </source>
</evidence>